<dbReference type="EMBL" id="JBBPHU010000007">
    <property type="protein sequence ID" value="KAK7515817.1"/>
    <property type="molecule type" value="Genomic_DNA"/>
</dbReference>
<protein>
    <submittedName>
        <fullName evidence="2">Uncharacterized protein</fullName>
    </submittedName>
</protein>
<evidence type="ECO:0000313" key="2">
    <source>
        <dbReference type="EMBL" id="KAK7515817.1"/>
    </source>
</evidence>
<accession>A0ABR1KLP0</accession>
<feature type="region of interest" description="Disordered" evidence="1">
    <location>
        <begin position="381"/>
        <end position="410"/>
    </location>
</feature>
<feature type="compositionally biased region" description="Basic and acidic residues" evidence="1">
    <location>
        <begin position="383"/>
        <end position="394"/>
    </location>
</feature>
<evidence type="ECO:0000256" key="1">
    <source>
        <dbReference type="SAM" id="MobiDB-lite"/>
    </source>
</evidence>
<name>A0ABR1KLP0_9PEZI</name>
<organism evidence="2 3">
    <name type="scientific">Phyllosticta citriasiana</name>
    <dbReference type="NCBI Taxonomy" id="595635"/>
    <lineage>
        <taxon>Eukaryota</taxon>
        <taxon>Fungi</taxon>
        <taxon>Dikarya</taxon>
        <taxon>Ascomycota</taxon>
        <taxon>Pezizomycotina</taxon>
        <taxon>Dothideomycetes</taxon>
        <taxon>Dothideomycetes incertae sedis</taxon>
        <taxon>Botryosphaeriales</taxon>
        <taxon>Phyllostictaceae</taxon>
        <taxon>Phyllosticta</taxon>
    </lineage>
</organism>
<dbReference type="Proteomes" id="UP001363622">
    <property type="component" value="Unassembled WGS sequence"/>
</dbReference>
<keyword evidence="3" id="KW-1185">Reference proteome</keyword>
<reference evidence="2 3" key="1">
    <citation type="submission" date="2024-04" db="EMBL/GenBank/DDBJ databases">
        <title>Phyllosticta paracitricarpa is synonymous to the EU quarantine fungus P. citricarpa based on phylogenomic analyses.</title>
        <authorList>
            <consortium name="Lawrence Berkeley National Laboratory"/>
            <person name="Van Ingen-Buijs V.A."/>
            <person name="Van Westerhoven A.C."/>
            <person name="Haridas S."/>
            <person name="Skiadas P."/>
            <person name="Martin F."/>
            <person name="Groenewald J.Z."/>
            <person name="Crous P.W."/>
            <person name="Seidl M.F."/>
        </authorList>
    </citation>
    <scope>NUCLEOTIDE SEQUENCE [LARGE SCALE GENOMIC DNA]</scope>
    <source>
        <strain evidence="2 3">CBS 123371</strain>
    </source>
</reference>
<evidence type="ECO:0000313" key="3">
    <source>
        <dbReference type="Proteomes" id="UP001363622"/>
    </source>
</evidence>
<comment type="caution">
    <text evidence="2">The sequence shown here is derived from an EMBL/GenBank/DDBJ whole genome shotgun (WGS) entry which is preliminary data.</text>
</comment>
<proteinExistence type="predicted"/>
<sequence>MREEKRCLDWLCRGRCRFRTRLLFKFTQNHQPRHDPPHLSPTLHRSPARQSLALLPCFSALMTFHFGTGRSAFFTINHGRIHFHNDYRNQRRMEQRLTYQDPTIEYDAIAIRDTTLPLSMRLAAWDRWKAHDAGVLADWNSAGRPPCAWCLRVHVPPHISREQVELRHETRWAGRRLEGGRAPCRRCACQHGGACRTPQCHFCGNYHWGSVPCERATRRRMAAGFAPVDVSPPQRQQQHLQNDAEEERRLQTMSFEAMRNTVNAMNASPLDFATMAKYWNSFLRKGEIDPYSVRSVVSGAMKALVHGANPPTTTTTTAAMALYLAPFLSELSQEHPSRFQSVVAEMMSTFVHGAVASLRDLSNIARLVDSMASYLAQNTSAKRRMDVDEGRDGYGGRNKRMRAYEDDDVS</sequence>
<gene>
    <name evidence="2" type="ORF">IWZ03DRAFT_442636</name>
</gene>